<organism evidence="1 2">
    <name type="scientific">Lacinutrix iliipiscaria</name>
    <dbReference type="NCBI Taxonomy" id="1230532"/>
    <lineage>
        <taxon>Bacteria</taxon>
        <taxon>Pseudomonadati</taxon>
        <taxon>Bacteroidota</taxon>
        <taxon>Flavobacteriia</taxon>
        <taxon>Flavobacteriales</taxon>
        <taxon>Flavobacteriaceae</taxon>
        <taxon>Lacinutrix</taxon>
    </lineage>
</organism>
<comment type="caution">
    <text evidence="1">The sequence shown here is derived from an EMBL/GenBank/DDBJ whole genome shotgun (WGS) entry which is preliminary data.</text>
</comment>
<dbReference type="EMBL" id="JBHUOV010000010">
    <property type="protein sequence ID" value="MFD2824450.1"/>
    <property type="molecule type" value="Genomic_DNA"/>
</dbReference>
<gene>
    <name evidence="1" type="ORF">ACFS5M_12280</name>
</gene>
<evidence type="ECO:0000313" key="2">
    <source>
        <dbReference type="Proteomes" id="UP001597533"/>
    </source>
</evidence>
<keyword evidence="2" id="KW-1185">Reference proteome</keyword>
<protein>
    <submittedName>
        <fullName evidence="1">Uncharacterized protein</fullName>
    </submittedName>
</protein>
<dbReference type="RefSeq" id="WP_183490431.1">
    <property type="nucleotide sequence ID" value="NZ_JBHUOV010000010.1"/>
</dbReference>
<name>A0ABW5WR60_9FLAO</name>
<dbReference type="Proteomes" id="UP001597533">
    <property type="component" value="Unassembled WGS sequence"/>
</dbReference>
<sequence>MELIKSTKSKTGKGLTYSVGLKQISELLSEVEIYDKLNIWFNNHEGGGMGLFIPGGNTLNYLKGSSKELLRFNILISGNYSTPLDKWAIILHAVKAEISKPTKEFLIEIGIPRLRNWFESEKSETWFYGRRYFQIGLNESLTEFCVLETQNDRIIKKEINNCA</sequence>
<proteinExistence type="predicted"/>
<reference evidence="2" key="1">
    <citation type="journal article" date="2019" name="Int. J. Syst. Evol. Microbiol.">
        <title>The Global Catalogue of Microorganisms (GCM) 10K type strain sequencing project: providing services to taxonomists for standard genome sequencing and annotation.</title>
        <authorList>
            <consortium name="The Broad Institute Genomics Platform"/>
            <consortium name="The Broad Institute Genome Sequencing Center for Infectious Disease"/>
            <person name="Wu L."/>
            <person name="Ma J."/>
        </authorList>
    </citation>
    <scope>NUCLEOTIDE SEQUENCE [LARGE SCALE GENOMIC DNA]</scope>
    <source>
        <strain evidence="2">KCTC 32141</strain>
    </source>
</reference>
<evidence type="ECO:0000313" key="1">
    <source>
        <dbReference type="EMBL" id="MFD2824450.1"/>
    </source>
</evidence>
<accession>A0ABW5WR60</accession>